<evidence type="ECO:0000256" key="4">
    <source>
        <dbReference type="ARBA" id="ARBA00022692"/>
    </source>
</evidence>
<dbReference type="GO" id="GO:0031640">
    <property type="term" value="P:killing of cells of another organism"/>
    <property type="evidence" value="ECO:0007669"/>
    <property type="project" value="UniProtKB-KW"/>
</dbReference>
<dbReference type="Gene3D" id="1.20.1560.10">
    <property type="entry name" value="ABC transporter type 1, transmembrane domain"/>
    <property type="match status" value="1"/>
</dbReference>
<evidence type="ECO:0000256" key="10">
    <source>
        <dbReference type="ARBA" id="ARBA00055355"/>
    </source>
</evidence>
<dbReference type="InterPro" id="IPR027417">
    <property type="entry name" value="P-loop_NTPase"/>
</dbReference>
<dbReference type="InterPro" id="IPR011527">
    <property type="entry name" value="ABC1_TM_dom"/>
</dbReference>
<sequence>MWLCRHHGIERSEHSLLNGLALQGPMSAQQAVQLLRQAGFSASLVRRPPGKILSLLMPVVMLLKNGDACIVTRRVSSRSKRAGGDRYEVLMPGADEEVCTATEEELLMEYSGYTLIAALKPGARQGKTSDDADERGHWLWSTLKRFIPYYRSAMLAALLSNVLMIVTGLFTSVVYDRVIPNKAFVTLWSLGAGALIAIAFDLTARQLRSYLIDMAGKKADLAMGSMIFHQALGIKLEHRPESAGAFAHRLAQIEVVRDFSTSATISALTDLPFIFLFILVTWLVAGPMVLVLLIAVPLVLGLTWGIQSLLRRHMNANMNQQADLHGVLIEAIEGIEDVRAAGAQGHFIQRYEDANAAAAISSLRARSLASWINNFAMVAQQLITVVMLIWGVHLIDAGQLTGGALIAAVMFGGRAIAPLGSVVSLASRYQGARAALKSLNQLMALPTERDLGKRYLSRPALHGQLGMHEVRFSYPQGSQAHAPVVLKGVNININPGERVALLGKIGSGKSTILRLLGGLYQPSDGFVEVDGIDLRQIDPSDFRAHVGFVSQEPRLFAGSLKDNVFLGRSNADVDQFLSVAKLTGLDRIAAAHPLGYDLPVGEMGCLLSGGQRQLVALARCLVTHPQILLLDEPTSSMDAQAEMNFIRHLKTAVGDRTLVVVTHRPALLDVVDRVIVVDQGRILADGPKAQVLAALAGQRPAQPQQGQAAPPARPEPLAASGAA</sequence>
<keyword evidence="4 14" id="KW-0812">Transmembrane</keyword>
<evidence type="ECO:0000313" key="18">
    <source>
        <dbReference type="Proteomes" id="UP000269265"/>
    </source>
</evidence>
<dbReference type="OrthoDB" id="8554730at2"/>
<feature type="domain" description="ABC transmembrane type-1" evidence="16">
    <location>
        <begin position="153"/>
        <end position="431"/>
    </location>
</feature>
<dbReference type="InterPro" id="IPR017871">
    <property type="entry name" value="ABC_transporter-like_CS"/>
</dbReference>
<comment type="caution">
    <text evidence="17">The sequence shown here is derived from an EMBL/GenBank/DDBJ whole genome shotgun (WGS) entry which is preliminary data.</text>
</comment>
<feature type="transmembrane region" description="Helical" evidence="14">
    <location>
        <begin position="267"/>
        <end position="285"/>
    </location>
</feature>
<organism evidence="17 18">
    <name type="scientific">Aquabacterium soli</name>
    <dbReference type="NCBI Taxonomy" id="2493092"/>
    <lineage>
        <taxon>Bacteria</taxon>
        <taxon>Pseudomonadati</taxon>
        <taxon>Pseudomonadota</taxon>
        <taxon>Betaproteobacteria</taxon>
        <taxon>Burkholderiales</taxon>
        <taxon>Aquabacterium</taxon>
    </lineage>
</organism>
<dbReference type="Gene3D" id="3.90.70.10">
    <property type="entry name" value="Cysteine proteinases"/>
    <property type="match status" value="1"/>
</dbReference>
<feature type="domain" description="ABC transporter" evidence="15">
    <location>
        <begin position="465"/>
        <end position="704"/>
    </location>
</feature>
<keyword evidence="5" id="KW-0354">Hemolysis</keyword>
<dbReference type="GO" id="GO:0015421">
    <property type="term" value="F:ABC-type oligopeptide transporter activity"/>
    <property type="evidence" value="ECO:0007669"/>
    <property type="project" value="TreeGrafter"/>
</dbReference>
<accession>A0A3R8S447</accession>
<evidence type="ECO:0000256" key="1">
    <source>
        <dbReference type="ARBA" id="ARBA00004651"/>
    </source>
</evidence>
<dbReference type="GO" id="GO:0016887">
    <property type="term" value="F:ATP hydrolysis activity"/>
    <property type="evidence" value="ECO:0007669"/>
    <property type="project" value="InterPro"/>
</dbReference>
<evidence type="ECO:0000256" key="13">
    <source>
        <dbReference type="SAM" id="MobiDB-lite"/>
    </source>
</evidence>
<dbReference type="PANTHER" id="PTHR43394:SF1">
    <property type="entry name" value="ATP-BINDING CASSETTE SUB-FAMILY B MEMBER 10, MITOCHONDRIAL"/>
    <property type="match status" value="1"/>
</dbReference>
<dbReference type="SMART" id="SM00382">
    <property type="entry name" value="AAA"/>
    <property type="match status" value="1"/>
</dbReference>
<dbReference type="InterPro" id="IPR003593">
    <property type="entry name" value="AAA+_ATPase"/>
</dbReference>
<dbReference type="InterPro" id="IPR039421">
    <property type="entry name" value="Type_1_exporter"/>
</dbReference>
<evidence type="ECO:0000256" key="14">
    <source>
        <dbReference type="SAM" id="Phobius"/>
    </source>
</evidence>
<dbReference type="PROSITE" id="PS50929">
    <property type="entry name" value="ABC_TM1F"/>
    <property type="match status" value="1"/>
</dbReference>
<dbReference type="GO" id="GO:0005524">
    <property type="term" value="F:ATP binding"/>
    <property type="evidence" value="ECO:0007669"/>
    <property type="project" value="UniProtKB-KW"/>
</dbReference>
<dbReference type="FunFam" id="3.40.50.300:FF:000299">
    <property type="entry name" value="ABC transporter ATP-binding protein/permease"/>
    <property type="match status" value="1"/>
</dbReference>
<feature type="transmembrane region" description="Helical" evidence="14">
    <location>
        <begin position="187"/>
        <end position="204"/>
    </location>
</feature>
<evidence type="ECO:0000259" key="16">
    <source>
        <dbReference type="PROSITE" id="PS50929"/>
    </source>
</evidence>
<protein>
    <recommendedName>
        <fullName evidence="12">Cyclolysin secretion/processing ATP-binding protein CyaB</fullName>
    </recommendedName>
</protein>
<dbReference type="CDD" id="cd18587">
    <property type="entry name" value="ABC_6TM_LapB_like"/>
    <property type="match status" value="1"/>
</dbReference>
<keyword evidence="3" id="KW-1003">Cell membrane</keyword>
<dbReference type="SUPFAM" id="SSF52540">
    <property type="entry name" value="P-loop containing nucleoside triphosphate hydrolases"/>
    <property type="match status" value="1"/>
</dbReference>
<evidence type="ECO:0000256" key="6">
    <source>
        <dbReference type="ARBA" id="ARBA00022741"/>
    </source>
</evidence>
<comment type="subcellular location">
    <subcellularLocation>
        <location evidence="1">Cell membrane</location>
        <topology evidence="1">Multi-pass membrane protein</topology>
    </subcellularLocation>
</comment>
<keyword evidence="2" id="KW-0813">Transport</keyword>
<keyword evidence="6" id="KW-0547">Nucleotide-binding</keyword>
<keyword evidence="18" id="KW-1185">Reference proteome</keyword>
<feature type="transmembrane region" description="Helical" evidence="14">
    <location>
        <begin position="153"/>
        <end position="175"/>
    </location>
</feature>
<keyword evidence="7" id="KW-0067">ATP-binding</keyword>
<name>A0A3R8S447_9BURK</name>
<dbReference type="InterPro" id="IPR003439">
    <property type="entry name" value="ABC_transporter-like_ATP-bd"/>
</dbReference>
<comment type="similarity">
    <text evidence="11">Belongs to the ABC transporter superfamily. Cyclolysin exporter (TC 3.A.1.109.2) family.</text>
</comment>
<feature type="region of interest" description="Disordered" evidence="13">
    <location>
        <begin position="697"/>
        <end position="723"/>
    </location>
</feature>
<dbReference type="InterPro" id="IPR036640">
    <property type="entry name" value="ABC1_TM_sf"/>
</dbReference>
<keyword evidence="5" id="KW-0204">Cytolysis</keyword>
<feature type="transmembrane region" description="Helical" evidence="14">
    <location>
        <begin position="404"/>
        <end position="427"/>
    </location>
</feature>
<evidence type="ECO:0000256" key="5">
    <source>
        <dbReference type="ARBA" id="ARBA00022735"/>
    </source>
</evidence>
<dbReference type="InterPro" id="IPR017750">
    <property type="entry name" value="ATPase_T1SS"/>
</dbReference>
<evidence type="ECO:0000256" key="12">
    <source>
        <dbReference type="ARBA" id="ARBA00072252"/>
    </source>
</evidence>
<evidence type="ECO:0000259" key="15">
    <source>
        <dbReference type="PROSITE" id="PS50893"/>
    </source>
</evidence>
<dbReference type="PANTHER" id="PTHR43394">
    <property type="entry name" value="ATP-DEPENDENT PERMEASE MDL1, MITOCHONDRIAL"/>
    <property type="match status" value="1"/>
</dbReference>
<proteinExistence type="inferred from homology"/>
<feature type="transmembrane region" description="Helical" evidence="14">
    <location>
        <begin position="291"/>
        <end position="310"/>
    </location>
</feature>
<dbReference type="SUPFAM" id="SSF90123">
    <property type="entry name" value="ABC transporter transmembrane region"/>
    <property type="match status" value="1"/>
</dbReference>
<evidence type="ECO:0000256" key="11">
    <source>
        <dbReference type="ARBA" id="ARBA00061173"/>
    </source>
</evidence>
<evidence type="ECO:0000256" key="3">
    <source>
        <dbReference type="ARBA" id="ARBA00022475"/>
    </source>
</evidence>
<feature type="transmembrane region" description="Helical" evidence="14">
    <location>
        <begin position="371"/>
        <end position="392"/>
    </location>
</feature>
<reference evidence="17 18" key="1">
    <citation type="submission" date="2018-12" db="EMBL/GenBank/DDBJ databases">
        <title>The whole draft genome of Aquabacterium sp. SJQ9.</title>
        <authorList>
            <person name="Sun L."/>
            <person name="Gao X."/>
            <person name="Chen W."/>
            <person name="Huang K."/>
        </authorList>
    </citation>
    <scope>NUCLEOTIDE SEQUENCE [LARGE SCALE GENOMIC DNA]</scope>
    <source>
        <strain evidence="17 18">SJQ9</strain>
    </source>
</reference>
<gene>
    <name evidence="17" type="ORF">EIP75_23085</name>
</gene>
<dbReference type="PROSITE" id="PS00211">
    <property type="entry name" value="ABC_TRANSPORTER_1"/>
    <property type="match status" value="1"/>
</dbReference>
<evidence type="ECO:0000313" key="17">
    <source>
        <dbReference type="EMBL" id="RRS00025.1"/>
    </source>
</evidence>
<dbReference type="Pfam" id="PF00664">
    <property type="entry name" value="ABC_membrane"/>
    <property type="match status" value="1"/>
</dbReference>
<evidence type="ECO:0000256" key="2">
    <source>
        <dbReference type="ARBA" id="ARBA00022448"/>
    </source>
</evidence>
<keyword evidence="9 14" id="KW-0472">Membrane</keyword>
<dbReference type="AlphaFoldDB" id="A0A3R8S447"/>
<comment type="function">
    <text evidence="10">Involved in the export of calmodulin-sensitive adenylate cyclase-hemolysin (cyclolysin).</text>
</comment>
<evidence type="ECO:0000256" key="9">
    <source>
        <dbReference type="ARBA" id="ARBA00023136"/>
    </source>
</evidence>
<dbReference type="EMBL" id="RSED01000035">
    <property type="protein sequence ID" value="RRS00025.1"/>
    <property type="molecule type" value="Genomic_DNA"/>
</dbReference>
<dbReference type="Gene3D" id="3.40.50.300">
    <property type="entry name" value="P-loop containing nucleotide triphosphate hydrolases"/>
    <property type="match status" value="1"/>
</dbReference>
<dbReference type="Pfam" id="PF00005">
    <property type="entry name" value="ABC_tran"/>
    <property type="match status" value="1"/>
</dbReference>
<dbReference type="Proteomes" id="UP000269265">
    <property type="component" value="Unassembled WGS sequence"/>
</dbReference>
<evidence type="ECO:0000256" key="8">
    <source>
        <dbReference type="ARBA" id="ARBA00022989"/>
    </source>
</evidence>
<dbReference type="PROSITE" id="PS50893">
    <property type="entry name" value="ABC_TRANSPORTER_2"/>
    <property type="match status" value="1"/>
</dbReference>
<evidence type="ECO:0000256" key="7">
    <source>
        <dbReference type="ARBA" id="ARBA00022840"/>
    </source>
</evidence>
<dbReference type="GO" id="GO:0005886">
    <property type="term" value="C:plasma membrane"/>
    <property type="evidence" value="ECO:0007669"/>
    <property type="project" value="UniProtKB-SubCell"/>
</dbReference>
<keyword evidence="8 14" id="KW-1133">Transmembrane helix</keyword>
<dbReference type="NCBIfam" id="TIGR03375">
    <property type="entry name" value="type_I_sec_LssB"/>
    <property type="match status" value="1"/>
</dbReference>